<evidence type="ECO:0000256" key="7">
    <source>
        <dbReference type="SAM" id="Phobius"/>
    </source>
</evidence>
<feature type="transmembrane region" description="Helical" evidence="7">
    <location>
        <begin position="288"/>
        <end position="310"/>
    </location>
</feature>
<feature type="transmembrane region" description="Helical" evidence="7">
    <location>
        <begin position="730"/>
        <end position="757"/>
    </location>
</feature>
<accession>A0A010YYX5</accession>
<reference evidence="9 10" key="1">
    <citation type="submission" date="2013-07" db="EMBL/GenBank/DDBJ databases">
        <authorList>
            <consortium name="DOE Joint Genome Institute"/>
            <person name="Eisen J."/>
            <person name="Huntemann M."/>
            <person name="Han J."/>
            <person name="Chen A."/>
            <person name="Kyrpides N."/>
            <person name="Mavromatis K."/>
            <person name="Markowitz V."/>
            <person name="Palaniappan K."/>
            <person name="Ivanova N."/>
            <person name="Schaumberg A."/>
            <person name="Pati A."/>
            <person name="Liolios K."/>
            <person name="Nordberg H.P."/>
            <person name="Cantor M.N."/>
            <person name="Hua S.X."/>
            <person name="Woyke T."/>
        </authorList>
    </citation>
    <scope>NUCLEOTIDE SEQUENCE [LARGE SCALE GENOMIC DNA]</scope>
    <source>
        <strain evidence="9 10">DSM 44712</strain>
    </source>
</reference>
<feature type="transmembrane region" description="Helical" evidence="7">
    <location>
        <begin position="685"/>
        <end position="709"/>
    </location>
</feature>
<dbReference type="Proteomes" id="UP000021053">
    <property type="component" value="Unassembled WGS sequence"/>
</dbReference>
<gene>
    <name evidence="9" type="ORF">CryarDRAFT_1497</name>
</gene>
<evidence type="ECO:0000256" key="1">
    <source>
        <dbReference type="ARBA" id="ARBA00004651"/>
    </source>
</evidence>
<dbReference type="HOGENOM" id="CLU_012341_2_1_11"/>
<organism evidence="9 10">
    <name type="scientific">Cryptosporangium arvum DSM 44712</name>
    <dbReference type="NCBI Taxonomy" id="927661"/>
    <lineage>
        <taxon>Bacteria</taxon>
        <taxon>Bacillati</taxon>
        <taxon>Actinomycetota</taxon>
        <taxon>Actinomycetes</taxon>
        <taxon>Cryptosporangiales</taxon>
        <taxon>Cryptosporangiaceae</taxon>
        <taxon>Cryptosporangium</taxon>
    </lineage>
</organism>
<keyword evidence="2" id="KW-1003">Cell membrane</keyword>
<sequence>MFTLTTLKARWTGLLGTIVAVALGAALISGAAELLAGVGARDGLSTALTLYPEAPIVVQGTRQDDGSIVAAPPPPPPGVEKRLASVPGVTAAIADRAFSVRVAAVGVQEGRGWASSRLAGVRLVSGSAPGDGEVVLGREAGVAPGGTVTARLADGDHRLRVSGLVDGPAVYVSDAAAARWGTVRAVGVLTDSHDVDAVAVAVRRVAGAGTTVRTGADRWFAEPDPGRQQLDDATALLGISAGLAGFVAIFVVGSTFAFAVSQRRREFALLRLVGAQPRQVRRSVHVEALVVGGLAAAVGSLLGVPLSTVYAVLLENADLVPEAFAPRARFWPLTIGFGVGLVVSMIGSWAAARRAGRVPAIDALRDATVERRTMTVGRWVFGLLFLAGAIASIVAAVGVDGEGAIALTVFVGELFVVAFALLAPVVIPPVIRLVTAPLARAGGAGPMLVRQGALTAVRRVASTAAPVLVTVGVAGSMIGAIATLADTTDADLRARLTADVIVVPGDGPGLNADVPAAVRAAVPDATVSATLATTVWEVVPKNADGVYEGHDLSGSALGVDPATLRRTLDVAVVEGSLADLRPGTITASEISGLDVGDSVRVTFADGVTSKLRVAAVVASIQSTSVLLPIETVREHDPSALADAVYVRGGSPDAVRSAVTPLGGQAIDRTAYADLRSAEADEGNTLALTALLGVALLYTGLAIVNTLLMATFDRRRELALLRLSGATPRQGLRVVVAEAALVVLVGSGLAIAATVLSLLGLTSALSRVVGEASPSIPWIPLGVSIAVCLVLAVVAAAAPAWSLLRRPPLEV</sequence>
<feature type="transmembrane region" description="Helical" evidence="7">
    <location>
        <begin position="777"/>
        <end position="803"/>
    </location>
</feature>
<name>A0A010YYX5_9ACTN</name>
<dbReference type="Pfam" id="PF02687">
    <property type="entry name" value="FtsX"/>
    <property type="match status" value="2"/>
</dbReference>
<dbReference type="EMBL" id="JFBT01000001">
    <property type="protein sequence ID" value="EXG80423.1"/>
    <property type="molecule type" value="Genomic_DNA"/>
</dbReference>
<feature type="transmembrane region" description="Helical" evidence="7">
    <location>
        <begin position="330"/>
        <end position="352"/>
    </location>
</feature>
<comment type="caution">
    <text evidence="9">The sequence shown here is derived from an EMBL/GenBank/DDBJ whole genome shotgun (WGS) entry which is preliminary data.</text>
</comment>
<evidence type="ECO:0000256" key="3">
    <source>
        <dbReference type="ARBA" id="ARBA00022692"/>
    </source>
</evidence>
<dbReference type="PANTHER" id="PTHR30572:SF4">
    <property type="entry name" value="ABC TRANSPORTER PERMEASE YTRF"/>
    <property type="match status" value="1"/>
</dbReference>
<comment type="subcellular location">
    <subcellularLocation>
        <location evidence="1">Cell membrane</location>
        <topology evidence="1">Multi-pass membrane protein</topology>
    </subcellularLocation>
</comment>
<protein>
    <submittedName>
        <fullName evidence="9">ABC-type transport system, involved in lipoprotein release, permease component</fullName>
    </submittedName>
</protein>
<evidence type="ECO:0000256" key="2">
    <source>
        <dbReference type="ARBA" id="ARBA00022475"/>
    </source>
</evidence>
<dbReference type="GO" id="GO:0005886">
    <property type="term" value="C:plasma membrane"/>
    <property type="evidence" value="ECO:0007669"/>
    <property type="project" value="UniProtKB-SubCell"/>
</dbReference>
<keyword evidence="3 7" id="KW-0812">Transmembrane</keyword>
<keyword evidence="4 7" id="KW-1133">Transmembrane helix</keyword>
<evidence type="ECO:0000313" key="10">
    <source>
        <dbReference type="Proteomes" id="UP000021053"/>
    </source>
</evidence>
<comment type="similarity">
    <text evidence="6">Belongs to the ABC-4 integral membrane protein family.</text>
</comment>
<keyword evidence="5 7" id="KW-0472">Membrane</keyword>
<proteinExistence type="inferred from homology"/>
<feature type="domain" description="ABC3 transporter permease C-terminal" evidence="8">
    <location>
        <begin position="240"/>
        <end position="358"/>
    </location>
</feature>
<feature type="transmembrane region" description="Helical" evidence="7">
    <location>
        <begin position="460"/>
        <end position="485"/>
    </location>
</feature>
<dbReference type="PATRIC" id="fig|927661.3.peg.1469"/>
<dbReference type="PANTHER" id="PTHR30572">
    <property type="entry name" value="MEMBRANE COMPONENT OF TRANSPORTER-RELATED"/>
    <property type="match status" value="1"/>
</dbReference>
<evidence type="ECO:0000256" key="4">
    <source>
        <dbReference type="ARBA" id="ARBA00022989"/>
    </source>
</evidence>
<dbReference type="GO" id="GO:0022857">
    <property type="term" value="F:transmembrane transporter activity"/>
    <property type="evidence" value="ECO:0007669"/>
    <property type="project" value="TreeGrafter"/>
</dbReference>
<evidence type="ECO:0000313" key="9">
    <source>
        <dbReference type="EMBL" id="EXG80423.1"/>
    </source>
</evidence>
<dbReference type="RefSeq" id="WP_051569882.1">
    <property type="nucleotide sequence ID" value="NZ_KK073874.1"/>
</dbReference>
<feature type="transmembrane region" description="Helical" evidence="7">
    <location>
        <begin position="405"/>
        <end position="427"/>
    </location>
</feature>
<feature type="transmembrane region" description="Helical" evidence="7">
    <location>
        <begin position="379"/>
        <end position="399"/>
    </location>
</feature>
<dbReference type="AlphaFoldDB" id="A0A010YYX5"/>
<dbReference type="OrthoDB" id="3223244at2"/>
<evidence type="ECO:0000256" key="6">
    <source>
        <dbReference type="ARBA" id="ARBA00038076"/>
    </source>
</evidence>
<dbReference type="InterPro" id="IPR003838">
    <property type="entry name" value="ABC3_permease_C"/>
</dbReference>
<evidence type="ECO:0000259" key="8">
    <source>
        <dbReference type="Pfam" id="PF02687"/>
    </source>
</evidence>
<dbReference type="InterPro" id="IPR050250">
    <property type="entry name" value="Macrolide_Exporter_MacB"/>
</dbReference>
<feature type="transmembrane region" description="Helical" evidence="7">
    <location>
        <begin position="235"/>
        <end position="261"/>
    </location>
</feature>
<keyword evidence="9" id="KW-0449">Lipoprotein</keyword>
<evidence type="ECO:0000256" key="5">
    <source>
        <dbReference type="ARBA" id="ARBA00023136"/>
    </source>
</evidence>
<feature type="domain" description="ABC3 transporter permease C-terminal" evidence="8">
    <location>
        <begin position="690"/>
        <end position="807"/>
    </location>
</feature>
<keyword evidence="10" id="KW-1185">Reference proteome</keyword>